<dbReference type="GO" id="GO:0046983">
    <property type="term" value="F:protein dimerization activity"/>
    <property type="evidence" value="ECO:0007669"/>
    <property type="project" value="InterPro"/>
</dbReference>
<dbReference type="InterPro" id="IPR033897">
    <property type="entry name" value="SRF-like_MADS-box"/>
</dbReference>
<feature type="region of interest" description="Disordered" evidence="6">
    <location>
        <begin position="341"/>
        <end position="380"/>
    </location>
</feature>
<dbReference type="GO" id="GO:0005634">
    <property type="term" value="C:nucleus"/>
    <property type="evidence" value="ECO:0007669"/>
    <property type="project" value="UniProtKB-SubCell"/>
</dbReference>
<dbReference type="FunFam" id="3.40.1810.10:FF:000032">
    <property type="entry name" value="MADS transcription factor"/>
    <property type="match status" value="1"/>
</dbReference>
<comment type="subcellular location">
    <subcellularLocation>
        <location evidence="1">Nucleus</location>
    </subcellularLocation>
</comment>
<dbReference type="Pfam" id="PF00319">
    <property type="entry name" value="SRF-TF"/>
    <property type="match status" value="1"/>
</dbReference>
<dbReference type="SUPFAM" id="SSF55455">
    <property type="entry name" value="SRF-like"/>
    <property type="match status" value="1"/>
</dbReference>
<protein>
    <recommendedName>
        <fullName evidence="7">MADS-box domain-containing protein</fullName>
    </recommendedName>
</protein>
<sequence>MARRKIPISLIAHRQKRAATFAKRKESLKKKAEELSTLCGVRVALVCAGTGVPGGGAVSKEVWESEEGVLTEYRALPPEVRAQHTHRIYLEEELGKERAKLARVRQDGAFTSWDAALDGITVDEARALLESIDAARAAASARREALGLLDDGNGVDDDGGFALQLQQQHIPPGASHAVVVPVGHGVQYIGSSGGSNQMQATPAADGINCADPYDAVPWDNTFQPHLMRTGDHCVPMYSYLWQAPDGNGWPDLATGCTDESCSCNAAAAAAAAVPAMYAPSLDTVHGSFLSGPAQPVAFSTGADFINAPNDFLTMGLGGGFTNVGDYSAQSSADGFQLGDMFGAEPGDTQSQNWPIGGASSTSSATIRRNETAAPSSILIR</sequence>
<dbReference type="GO" id="GO:0000987">
    <property type="term" value="F:cis-regulatory region sequence-specific DNA binding"/>
    <property type="evidence" value="ECO:0007669"/>
    <property type="project" value="InterPro"/>
</dbReference>
<organism evidence="8">
    <name type="scientific">Oryza punctata</name>
    <name type="common">Red rice</name>
    <dbReference type="NCBI Taxonomy" id="4537"/>
    <lineage>
        <taxon>Eukaryota</taxon>
        <taxon>Viridiplantae</taxon>
        <taxon>Streptophyta</taxon>
        <taxon>Embryophyta</taxon>
        <taxon>Tracheophyta</taxon>
        <taxon>Spermatophyta</taxon>
        <taxon>Magnoliopsida</taxon>
        <taxon>Liliopsida</taxon>
        <taxon>Poales</taxon>
        <taxon>Poaceae</taxon>
        <taxon>BOP clade</taxon>
        <taxon>Oryzoideae</taxon>
        <taxon>Oryzeae</taxon>
        <taxon>Oryzinae</taxon>
        <taxon>Oryza</taxon>
    </lineage>
</organism>
<dbReference type="InterPro" id="IPR050142">
    <property type="entry name" value="MADS-box/MEF2_TF"/>
</dbReference>
<accession>A0A0E0JI16</accession>
<dbReference type="PANTHER" id="PTHR48019">
    <property type="entry name" value="SERUM RESPONSE FACTOR HOMOLOG"/>
    <property type="match status" value="1"/>
</dbReference>
<dbReference type="Gramene" id="OPUNC01G13870.1">
    <property type="protein sequence ID" value="OPUNC01G13870.1"/>
    <property type="gene ID" value="OPUNC01G13870"/>
</dbReference>
<dbReference type="PROSITE" id="PS50066">
    <property type="entry name" value="MADS_BOX_2"/>
    <property type="match status" value="1"/>
</dbReference>
<keyword evidence="4" id="KW-0804">Transcription</keyword>
<dbReference type="PRINTS" id="PR00404">
    <property type="entry name" value="MADSDOMAIN"/>
</dbReference>
<evidence type="ECO:0000313" key="9">
    <source>
        <dbReference type="Proteomes" id="UP000026962"/>
    </source>
</evidence>
<reference evidence="8" key="2">
    <citation type="submission" date="2018-05" db="EMBL/GenBank/DDBJ databases">
        <title>OpunRS2 (Oryza punctata Reference Sequence Version 2).</title>
        <authorList>
            <person name="Zhang J."/>
            <person name="Kudrna D."/>
            <person name="Lee S."/>
            <person name="Talag J."/>
            <person name="Welchert J."/>
            <person name="Wing R.A."/>
        </authorList>
    </citation>
    <scope>NUCLEOTIDE SEQUENCE [LARGE SCALE GENOMIC DNA]</scope>
</reference>
<evidence type="ECO:0000256" key="5">
    <source>
        <dbReference type="ARBA" id="ARBA00023242"/>
    </source>
</evidence>
<keyword evidence="2" id="KW-0805">Transcription regulation</keyword>
<keyword evidence="5" id="KW-0539">Nucleus</keyword>
<evidence type="ECO:0000256" key="3">
    <source>
        <dbReference type="ARBA" id="ARBA00023125"/>
    </source>
</evidence>
<dbReference type="Proteomes" id="UP000026962">
    <property type="component" value="Chromosome 1"/>
</dbReference>
<dbReference type="HOGENOM" id="CLU_056264_0_0_1"/>
<keyword evidence="9" id="KW-1185">Reference proteome</keyword>
<evidence type="ECO:0000259" key="7">
    <source>
        <dbReference type="PROSITE" id="PS50066"/>
    </source>
</evidence>
<name>A0A0E0JI16_ORYPU</name>
<evidence type="ECO:0000313" key="8">
    <source>
        <dbReference type="EnsemblPlants" id="OPUNC01G13870.1"/>
    </source>
</evidence>
<dbReference type="Gene3D" id="3.40.1810.10">
    <property type="entry name" value="Transcription factor, MADS-box"/>
    <property type="match status" value="1"/>
</dbReference>
<feature type="domain" description="MADS-box" evidence="7">
    <location>
        <begin position="1"/>
        <end position="46"/>
    </location>
</feature>
<dbReference type="OMA" id="QHTHRIY"/>
<dbReference type="InterPro" id="IPR036879">
    <property type="entry name" value="TF_MADSbox_sf"/>
</dbReference>
<evidence type="ECO:0000256" key="6">
    <source>
        <dbReference type="SAM" id="MobiDB-lite"/>
    </source>
</evidence>
<evidence type="ECO:0000256" key="4">
    <source>
        <dbReference type="ARBA" id="ARBA00023163"/>
    </source>
</evidence>
<evidence type="ECO:0000256" key="2">
    <source>
        <dbReference type="ARBA" id="ARBA00023015"/>
    </source>
</evidence>
<feature type="compositionally biased region" description="Polar residues" evidence="6">
    <location>
        <begin position="347"/>
        <end position="366"/>
    </location>
</feature>
<dbReference type="EnsemblPlants" id="OPUNC01G13870.1">
    <property type="protein sequence ID" value="OPUNC01G13870.1"/>
    <property type="gene ID" value="OPUNC01G13870"/>
</dbReference>
<dbReference type="CDD" id="cd00266">
    <property type="entry name" value="MADS_SRF_like"/>
    <property type="match status" value="1"/>
</dbReference>
<dbReference type="eggNOG" id="KOG0014">
    <property type="taxonomic scope" value="Eukaryota"/>
</dbReference>
<dbReference type="GO" id="GO:0000981">
    <property type="term" value="F:DNA-binding transcription factor activity, RNA polymerase II-specific"/>
    <property type="evidence" value="ECO:0007669"/>
    <property type="project" value="InterPro"/>
</dbReference>
<dbReference type="SMART" id="SM00432">
    <property type="entry name" value="MADS"/>
    <property type="match status" value="1"/>
</dbReference>
<keyword evidence="3" id="KW-0238">DNA-binding</keyword>
<dbReference type="GO" id="GO:0045944">
    <property type="term" value="P:positive regulation of transcription by RNA polymerase II"/>
    <property type="evidence" value="ECO:0007669"/>
    <property type="project" value="InterPro"/>
</dbReference>
<evidence type="ECO:0000256" key="1">
    <source>
        <dbReference type="ARBA" id="ARBA00004123"/>
    </source>
</evidence>
<reference evidence="8" key="1">
    <citation type="submission" date="2015-04" db="UniProtKB">
        <authorList>
            <consortium name="EnsemblPlants"/>
        </authorList>
    </citation>
    <scope>IDENTIFICATION</scope>
</reference>
<dbReference type="AlphaFoldDB" id="A0A0E0JI16"/>
<dbReference type="STRING" id="4537.A0A0E0JI16"/>
<proteinExistence type="predicted"/>
<dbReference type="InterPro" id="IPR002100">
    <property type="entry name" value="TF_MADSbox"/>
</dbReference>